<accession>A0A7M1B3D9</accession>
<evidence type="ECO:0000256" key="1">
    <source>
        <dbReference type="ARBA" id="ARBA00022490"/>
    </source>
</evidence>
<dbReference type="Gene3D" id="2.40.30.60">
    <property type="entry name" value="RimM"/>
    <property type="match status" value="1"/>
</dbReference>
<evidence type="ECO:0000256" key="5">
    <source>
        <dbReference type="HAMAP-Rule" id="MF_00014"/>
    </source>
</evidence>
<keyword evidence="3 5" id="KW-0698">rRNA processing</keyword>
<dbReference type="InterPro" id="IPR011961">
    <property type="entry name" value="RimM"/>
</dbReference>
<evidence type="ECO:0000259" key="6">
    <source>
        <dbReference type="Pfam" id="PF01782"/>
    </source>
</evidence>
<dbReference type="InterPro" id="IPR002676">
    <property type="entry name" value="RimM_N"/>
</dbReference>
<proteinExistence type="inferred from homology"/>
<dbReference type="Pfam" id="PF24986">
    <property type="entry name" value="PRC_RimM"/>
    <property type="match status" value="1"/>
</dbReference>
<dbReference type="GO" id="GO:0005737">
    <property type="term" value="C:cytoplasm"/>
    <property type="evidence" value="ECO:0007669"/>
    <property type="project" value="UniProtKB-SubCell"/>
</dbReference>
<dbReference type="GO" id="GO:0005840">
    <property type="term" value="C:ribosome"/>
    <property type="evidence" value="ECO:0007669"/>
    <property type="project" value="InterPro"/>
</dbReference>
<protein>
    <recommendedName>
        <fullName evidence="5">Ribosome maturation factor RimM</fullName>
    </recommendedName>
</protein>
<evidence type="ECO:0000256" key="2">
    <source>
        <dbReference type="ARBA" id="ARBA00022517"/>
    </source>
</evidence>
<evidence type="ECO:0000259" key="7">
    <source>
        <dbReference type="Pfam" id="PF24986"/>
    </source>
</evidence>
<dbReference type="InterPro" id="IPR011033">
    <property type="entry name" value="PRC_barrel-like_sf"/>
</dbReference>
<dbReference type="SUPFAM" id="SSF50346">
    <property type="entry name" value="PRC-barrel domain"/>
    <property type="match status" value="1"/>
</dbReference>
<dbReference type="Gene3D" id="2.30.30.240">
    <property type="entry name" value="PRC-barrel domain"/>
    <property type="match status" value="1"/>
</dbReference>
<evidence type="ECO:0000256" key="4">
    <source>
        <dbReference type="ARBA" id="ARBA00023186"/>
    </source>
</evidence>
<evidence type="ECO:0000256" key="3">
    <source>
        <dbReference type="ARBA" id="ARBA00022552"/>
    </source>
</evidence>
<gene>
    <name evidence="5 8" type="primary">rimM</name>
    <name evidence="8" type="ORF">FJR45_10070</name>
</gene>
<organism evidence="8 9">
    <name type="scientific">Sulfurimonas sediminis</name>
    <dbReference type="NCBI Taxonomy" id="2590020"/>
    <lineage>
        <taxon>Bacteria</taxon>
        <taxon>Pseudomonadati</taxon>
        <taxon>Campylobacterota</taxon>
        <taxon>Epsilonproteobacteria</taxon>
        <taxon>Campylobacterales</taxon>
        <taxon>Sulfurimonadaceae</taxon>
        <taxon>Sulfurimonas</taxon>
    </lineage>
</organism>
<evidence type="ECO:0000313" key="9">
    <source>
        <dbReference type="Proteomes" id="UP000593719"/>
    </source>
</evidence>
<keyword evidence="1 5" id="KW-0963">Cytoplasm</keyword>
<dbReference type="PANTHER" id="PTHR33692:SF1">
    <property type="entry name" value="RIBOSOME MATURATION FACTOR RIMM"/>
    <property type="match status" value="1"/>
</dbReference>
<feature type="domain" description="Ribosome maturation factor RimM PRC barrel" evidence="7">
    <location>
        <begin position="103"/>
        <end position="174"/>
    </location>
</feature>
<comment type="function">
    <text evidence="5">An accessory protein needed during the final step in the assembly of 30S ribosomal subunit, possibly for assembly of the head region. Essential for efficient processing of 16S rRNA. May be needed both before and after RbfA during the maturation of 16S rRNA. It has affinity for free ribosomal 30S subunits but not for 70S ribosomes.</text>
</comment>
<dbReference type="InterPro" id="IPR036976">
    <property type="entry name" value="RimM_N_sf"/>
</dbReference>
<keyword evidence="4 5" id="KW-0143">Chaperone</keyword>
<dbReference type="PANTHER" id="PTHR33692">
    <property type="entry name" value="RIBOSOME MATURATION FACTOR RIMM"/>
    <property type="match status" value="1"/>
</dbReference>
<name>A0A7M1B3D9_9BACT</name>
<comment type="domain">
    <text evidence="5">The PRC barrel domain binds ribosomal protein uS19.</text>
</comment>
<dbReference type="HAMAP" id="MF_00014">
    <property type="entry name" value="Ribosome_mat_RimM"/>
    <property type="match status" value="1"/>
</dbReference>
<dbReference type="EMBL" id="CP041235">
    <property type="protein sequence ID" value="QOP44267.1"/>
    <property type="molecule type" value="Genomic_DNA"/>
</dbReference>
<comment type="similarity">
    <text evidence="5">Belongs to the RimM family.</text>
</comment>
<comment type="subunit">
    <text evidence="5">Binds ribosomal protein uS19.</text>
</comment>
<dbReference type="AlphaFoldDB" id="A0A7M1B3D9"/>
<evidence type="ECO:0000313" key="8">
    <source>
        <dbReference type="EMBL" id="QOP44267.1"/>
    </source>
</evidence>
<keyword evidence="2 5" id="KW-0690">Ribosome biogenesis</keyword>
<dbReference type="Proteomes" id="UP000593719">
    <property type="component" value="Chromosome"/>
</dbReference>
<dbReference type="SUPFAM" id="SSF50447">
    <property type="entry name" value="Translation proteins"/>
    <property type="match status" value="1"/>
</dbReference>
<dbReference type="GO" id="GO:0006364">
    <property type="term" value="P:rRNA processing"/>
    <property type="evidence" value="ECO:0007669"/>
    <property type="project" value="UniProtKB-UniRule"/>
</dbReference>
<dbReference type="GO" id="GO:0042274">
    <property type="term" value="P:ribosomal small subunit biogenesis"/>
    <property type="evidence" value="ECO:0007669"/>
    <property type="project" value="UniProtKB-UniRule"/>
</dbReference>
<dbReference type="GO" id="GO:0043022">
    <property type="term" value="F:ribosome binding"/>
    <property type="evidence" value="ECO:0007669"/>
    <property type="project" value="InterPro"/>
</dbReference>
<comment type="subcellular location">
    <subcellularLocation>
        <location evidence="5">Cytoplasm</location>
    </subcellularLocation>
</comment>
<dbReference type="Pfam" id="PF01782">
    <property type="entry name" value="RimM"/>
    <property type="match status" value="1"/>
</dbReference>
<dbReference type="KEGG" id="ssei:FJR45_10070"/>
<keyword evidence="9" id="KW-1185">Reference proteome</keyword>
<dbReference type="NCBIfam" id="TIGR02273">
    <property type="entry name" value="16S_RimM"/>
    <property type="match status" value="1"/>
</dbReference>
<dbReference type="InterPro" id="IPR009000">
    <property type="entry name" value="Transl_B-barrel_sf"/>
</dbReference>
<sequence length="181" mass="20649">MSKQSSKEKLLHIATIGKTVGIQGDMKLHLKCDFPEQFVKGATFLINKSERITLSDVDLNRGLVRINSIANPEDAKKFTNAKLFTTYEETRKNCHLEEGEYFWFDLEDCEVYEDNKCLGRVKEIERFNTTNYLSIVTDESLVESGLAKSFLVPFIEPFKVEVDIEKKRITLSGAVDILEAS</sequence>
<dbReference type="InterPro" id="IPR056792">
    <property type="entry name" value="PRC_RimM"/>
</dbReference>
<reference evidence="8 9" key="1">
    <citation type="submission" date="2019-06" db="EMBL/GenBank/DDBJ databases">
        <title>Sulfurimonas gotlandica sp. nov., a chemoautotrophic and psychrotolerant epsilonproteobacterium isolated from a pelagic redoxcline, and an emended description of the genus Sulfurimonas.</title>
        <authorList>
            <person name="Wang S."/>
            <person name="Jiang L."/>
            <person name="Shao Z."/>
        </authorList>
    </citation>
    <scope>NUCLEOTIDE SEQUENCE [LARGE SCALE GENOMIC DNA]</scope>
    <source>
        <strain evidence="8 9">S2-6</strain>
    </source>
</reference>
<feature type="domain" description="RimM N-terminal" evidence="6">
    <location>
        <begin position="13"/>
        <end position="86"/>
    </location>
</feature>